<dbReference type="RefSeq" id="WP_046903655.1">
    <property type="nucleotide sequence ID" value="NZ_CP011452.2"/>
</dbReference>
<dbReference type="AlphaFoldDB" id="A0A0F7KRA3"/>
<name>A0A0F7KRA3_9SPHN</name>
<dbReference type="EMBL" id="CP011452">
    <property type="protein sequence ID" value="AKH42988.1"/>
    <property type="molecule type" value="Genomic_DNA"/>
</dbReference>
<reference evidence="1" key="1">
    <citation type="submission" date="2015-05" db="EMBL/GenBank/DDBJ databases">
        <title>The complete genome of Altererythrobacter atlanticus strain 26DY36.</title>
        <authorList>
            <person name="Wu Y.-H."/>
            <person name="Cheng H."/>
            <person name="Wu X.-W."/>
        </authorList>
    </citation>
    <scope>NUCLEOTIDE SEQUENCE [LARGE SCALE GENOMIC DNA]</scope>
    <source>
        <strain evidence="1">26DY36</strain>
    </source>
</reference>
<evidence type="ECO:0000313" key="1">
    <source>
        <dbReference type="EMBL" id="AKH42988.1"/>
    </source>
</evidence>
<keyword evidence="2" id="KW-1185">Reference proteome</keyword>
<proteinExistence type="predicted"/>
<evidence type="ECO:0000313" key="2">
    <source>
        <dbReference type="Proteomes" id="UP000034392"/>
    </source>
</evidence>
<dbReference type="OrthoDB" id="9794662at2"/>
<accession>A0A0F7KRA3</accession>
<gene>
    <name evidence="1" type="ORF">WYH_01953</name>
</gene>
<dbReference type="STRING" id="1267766.WYH_01953"/>
<protein>
    <submittedName>
        <fullName evidence="1">Uncharacterized protein</fullName>
    </submittedName>
</protein>
<dbReference type="PATRIC" id="fig|1267766.3.peg.1975"/>
<organism evidence="1 2">
    <name type="scientific">Croceibacterium atlanticum</name>
    <dbReference type="NCBI Taxonomy" id="1267766"/>
    <lineage>
        <taxon>Bacteria</taxon>
        <taxon>Pseudomonadati</taxon>
        <taxon>Pseudomonadota</taxon>
        <taxon>Alphaproteobacteria</taxon>
        <taxon>Sphingomonadales</taxon>
        <taxon>Erythrobacteraceae</taxon>
        <taxon>Croceibacterium</taxon>
    </lineage>
</organism>
<sequence length="107" mass="11670">MVLTRDFKETVKERTARDPAFAKAMLDEAATAFLNGEPHVARLILRDLVNASVGFEALAAETNRPSKSLHRMLSEKGNPSMDNLAAIFGAVRKRLGVVIEAHVVEAV</sequence>
<dbReference type="Proteomes" id="UP000034392">
    <property type="component" value="Chromosome"/>
</dbReference>
<dbReference type="KEGG" id="aay:WYH_01953"/>